<protein>
    <submittedName>
        <fullName evidence="2">Uncharacterized protein</fullName>
    </submittedName>
</protein>
<feature type="region of interest" description="Disordered" evidence="1">
    <location>
        <begin position="1"/>
        <end position="26"/>
    </location>
</feature>
<dbReference type="GO" id="GO:0000976">
    <property type="term" value="F:transcription cis-regulatory region binding"/>
    <property type="evidence" value="ECO:0007669"/>
    <property type="project" value="TreeGrafter"/>
</dbReference>
<name>A0AAV0RFF2_9ROSI</name>
<dbReference type="GO" id="GO:0005634">
    <property type="term" value="C:nucleus"/>
    <property type="evidence" value="ECO:0007669"/>
    <property type="project" value="TreeGrafter"/>
</dbReference>
<gene>
    <name evidence="2" type="ORF">LITE_LOCUS47741</name>
</gene>
<accession>A0AAV0RFF2</accession>
<dbReference type="EMBL" id="CAMGYJ010000010">
    <property type="protein sequence ID" value="CAI0555816.1"/>
    <property type="molecule type" value="Genomic_DNA"/>
</dbReference>
<feature type="compositionally biased region" description="Low complexity" evidence="1">
    <location>
        <begin position="61"/>
        <end position="81"/>
    </location>
</feature>
<sequence>MEPSTSRSRTDGGGGGSGGREDCWSEGATESLIEAWGERYVSVKGGNLRQKDWNSGRKSPTKSTRGAAAGRRRLTTSAKTE</sequence>
<reference evidence="2" key="1">
    <citation type="submission" date="2022-08" db="EMBL/GenBank/DDBJ databases">
        <authorList>
            <person name="Gutierrez-Valencia J."/>
        </authorList>
    </citation>
    <scope>NUCLEOTIDE SEQUENCE</scope>
</reference>
<proteinExistence type="predicted"/>
<comment type="caution">
    <text evidence="2">The sequence shown here is derived from an EMBL/GenBank/DDBJ whole genome shotgun (WGS) entry which is preliminary data.</text>
</comment>
<organism evidence="2 3">
    <name type="scientific">Linum tenue</name>
    <dbReference type="NCBI Taxonomy" id="586396"/>
    <lineage>
        <taxon>Eukaryota</taxon>
        <taxon>Viridiplantae</taxon>
        <taxon>Streptophyta</taxon>
        <taxon>Embryophyta</taxon>
        <taxon>Tracheophyta</taxon>
        <taxon>Spermatophyta</taxon>
        <taxon>Magnoliopsida</taxon>
        <taxon>eudicotyledons</taxon>
        <taxon>Gunneridae</taxon>
        <taxon>Pentapetalae</taxon>
        <taxon>rosids</taxon>
        <taxon>fabids</taxon>
        <taxon>Malpighiales</taxon>
        <taxon>Linaceae</taxon>
        <taxon>Linum</taxon>
    </lineage>
</organism>
<feature type="region of interest" description="Disordered" evidence="1">
    <location>
        <begin position="44"/>
        <end position="81"/>
    </location>
</feature>
<dbReference type="PANTHER" id="PTHR31307">
    <property type="entry name" value="TRIHELIX TRANSCRIPTION FACTOR ASIL2"/>
    <property type="match status" value="1"/>
</dbReference>
<evidence type="ECO:0000313" key="2">
    <source>
        <dbReference type="EMBL" id="CAI0555816.1"/>
    </source>
</evidence>
<evidence type="ECO:0000256" key="1">
    <source>
        <dbReference type="SAM" id="MobiDB-lite"/>
    </source>
</evidence>
<keyword evidence="3" id="KW-1185">Reference proteome</keyword>
<dbReference type="Proteomes" id="UP001154282">
    <property type="component" value="Unassembled WGS sequence"/>
</dbReference>
<dbReference type="AlphaFoldDB" id="A0AAV0RFF2"/>
<evidence type="ECO:0000313" key="3">
    <source>
        <dbReference type="Proteomes" id="UP001154282"/>
    </source>
</evidence>
<dbReference type="InterPro" id="IPR044823">
    <property type="entry name" value="ASIL1/2-like"/>
</dbReference>
<dbReference type="PANTHER" id="PTHR31307:SF40">
    <property type="entry name" value="TRIHELIX TRANSCRIPTION FACTOR ENAP1-RELATED"/>
    <property type="match status" value="1"/>
</dbReference>